<sequence length="334" mass="37929">MGRCGDKIATGTDGPYLGPERDRVVADLSQAEKDRQAGIRATNILLQGLPRDIYKLINHNTDAKDIWDNVKMLLEGLKLTKDDCESQLYDEFEHFGQHKGENIHDYYVRFTKLINDMRHIKMTMPKIQLNSKFVNNLPEWGRFVMAVKLNSGNEGAKYRISNVNAGQGKPIKCYNCNRIENGVDLDEEQLLFLAADQCDAFDSDVDEGPTAQTMLMANLSSADPVYDEVGPSYDSDTLSEVHDHNNCLDNMNESHKEYEIHNDVQPKDVVDSDTEYTIMIITNDIYEQDAPCVTPNNTVNASLTAELARYKELADVFEKRAQFELTERELMIDT</sequence>
<proteinExistence type="predicted"/>
<gene>
    <name evidence="2" type="ORF">Tco_0860130</name>
</gene>
<evidence type="ECO:0000313" key="2">
    <source>
        <dbReference type="EMBL" id="GJT13088.1"/>
    </source>
</evidence>
<feature type="region of interest" description="Disordered" evidence="1">
    <location>
        <begin position="1"/>
        <end position="20"/>
    </location>
</feature>
<evidence type="ECO:0008006" key="4">
    <source>
        <dbReference type="Google" id="ProtNLM"/>
    </source>
</evidence>
<keyword evidence="3" id="KW-1185">Reference proteome</keyword>
<comment type="caution">
    <text evidence="2">The sequence shown here is derived from an EMBL/GenBank/DDBJ whole genome shotgun (WGS) entry which is preliminary data.</text>
</comment>
<reference evidence="2" key="1">
    <citation type="journal article" date="2022" name="Int. J. Mol. Sci.">
        <title>Draft Genome of Tanacetum Coccineum: Genomic Comparison of Closely Related Tanacetum-Family Plants.</title>
        <authorList>
            <person name="Yamashiro T."/>
            <person name="Shiraishi A."/>
            <person name="Nakayama K."/>
            <person name="Satake H."/>
        </authorList>
    </citation>
    <scope>NUCLEOTIDE SEQUENCE</scope>
</reference>
<evidence type="ECO:0000256" key="1">
    <source>
        <dbReference type="SAM" id="MobiDB-lite"/>
    </source>
</evidence>
<dbReference type="Proteomes" id="UP001151760">
    <property type="component" value="Unassembled WGS sequence"/>
</dbReference>
<evidence type="ECO:0000313" key="3">
    <source>
        <dbReference type="Proteomes" id="UP001151760"/>
    </source>
</evidence>
<reference evidence="2" key="2">
    <citation type="submission" date="2022-01" db="EMBL/GenBank/DDBJ databases">
        <authorList>
            <person name="Yamashiro T."/>
            <person name="Shiraishi A."/>
            <person name="Satake H."/>
            <person name="Nakayama K."/>
        </authorList>
    </citation>
    <scope>NUCLEOTIDE SEQUENCE</scope>
</reference>
<accession>A0ABQ5BEW0</accession>
<organism evidence="2 3">
    <name type="scientific">Tanacetum coccineum</name>
    <dbReference type="NCBI Taxonomy" id="301880"/>
    <lineage>
        <taxon>Eukaryota</taxon>
        <taxon>Viridiplantae</taxon>
        <taxon>Streptophyta</taxon>
        <taxon>Embryophyta</taxon>
        <taxon>Tracheophyta</taxon>
        <taxon>Spermatophyta</taxon>
        <taxon>Magnoliopsida</taxon>
        <taxon>eudicotyledons</taxon>
        <taxon>Gunneridae</taxon>
        <taxon>Pentapetalae</taxon>
        <taxon>asterids</taxon>
        <taxon>campanulids</taxon>
        <taxon>Asterales</taxon>
        <taxon>Asteraceae</taxon>
        <taxon>Asteroideae</taxon>
        <taxon>Anthemideae</taxon>
        <taxon>Anthemidinae</taxon>
        <taxon>Tanacetum</taxon>
    </lineage>
</organism>
<dbReference type="Pfam" id="PF14223">
    <property type="entry name" value="Retrotran_gag_2"/>
    <property type="match status" value="1"/>
</dbReference>
<protein>
    <recommendedName>
        <fullName evidence="4">Integrase, catalytic region, zinc finger, CCHC-type, peptidase aspartic, catalytic</fullName>
    </recommendedName>
</protein>
<dbReference type="EMBL" id="BQNB010013201">
    <property type="protein sequence ID" value="GJT13088.1"/>
    <property type="molecule type" value="Genomic_DNA"/>
</dbReference>
<name>A0ABQ5BEW0_9ASTR</name>